<accession>A0A4R4RZN7</accession>
<dbReference type="OrthoDB" id="8450665at2"/>
<reference evidence="1 2" key="1">
    <citation type="submission" date="2019-02" db="EMBL/GenBank/DDBJ databases">
        <title>Draft genome sequences of novel Actinobacteria.</title>
        <authorList>
            <person name="Sahin N."/>
            <person name="Ay H."/>
            <person name="Saygin H."/>
        </authorList>
    </citation>
    <scope>NUCLEOTIDE SEQUENCE [LARGE SCALE GENOMIC DNA]</scope>
    <source>
        <strain evidence="1 2">KC603</strain>
    </source>
</reference>
<dbReference type="AlphaFoldDB" id="A0A4R4RZN7"/>
<gene>
    <name evidence="1" type="ORF">E1212_03545</name>
</gene>
<keyword evidence="2" id="KW-1185">Reference proteome</keyword>
<evidence type="ECO:0008006" key="3">
    <source>
        <dbReference type="Google" id="ProtNLM"/>
    </source>
</evidence>
<proteinExistence type="predicted"/>
<dbReference type="Proteomes" id="UP000295621">
    <property type="component" value="Unassembled WGS sequence"/>
</dbReference>
<evidence type="ECO:0000313" key="1">
    <source>
        <dbReference type="EMBL" id="TDC54213.1"/>
    </source>
</evidence>
<name>A0A4R4RZN7_9ACTN</name>
<organism evidence="1 2">
    <name type="scientific">Jiangella ureilytica</name>
    <dbReference type="NCBI Taxonomy" id="2530374"/>
    <lineage>
        <taxon>Bacteria</taxon>
        <taxon>Bacillati</taxon>
        <taxon>Actinomycetota</taxon>
        <taxon>Actinomycetes</taxon>
        <taxon>Jiangellales</taxon>
        <taxon>Jiangellaceae</taxon>
        <taxon>Jiangella</taxon>
    </lineage>
</organism>
<dbReference type="RefSeq" id="WP_131979192.1">
    <property type="nucleotide sequence ID" value="NZ_SMKL01000005.1"/>
</dbReference>
<dbReference type="EMBL" id="SMKL01000005">
    <property type="protein sequence ID" value="TDC54213.1"/>
    <property type="molecule type" value="Genomic_DNA"/>
</dbReference>
<evidence type="ECO:0000313" key="2">
    <source>
        <dbReference type="Proteomes" id="UP000295621"/>
    </source>
</evidence>
<comment type="caution">
    <text evidence="1">The sequence shown here is derived from an EMBL/GenBank/DDBJ whole genome shotgun (WGS) entry which is preliminary data.</text>
</comment>
<protein>
    <recommendedName>
        <fullName evidence="3">Tetratricopeptide repeat protein</fullName>
    </recommendedName>
</protein>
<sequence>MAVAVGHTESRPAARSQLTVLWESLDELGGGRLHRCVLAHHLADLQDDAADELAWDLRALAAASDGFGDAGFDVREFAASLQLNVADAYRRLGDVASARTHAALALAACDDLDDDGYGRMIRAGVARLAERIDAVDPARPRG</sequence>